<dbReference type="Proteomes" id="UP000188145">
    <property type="component" value="Chromosome"/>
</dbReference>
<dbReference type="Gene3D" id="1.50.10.10">
    <property type="match status" value="1"/>
</dbReference>
<evidence type="ECO:0000313" key="1">
    <source>
        <dbReference type="EMBL" id="AQP48002.1"/>
    </source>
</evidence>
<keyword evidence="2" id="KW-1185">Reference proteome</keyword>
<dbReference type="KEGG" id="tes:BW730_11395"/>
<evidence type="ECO:0000313" key="2">
    <source>
        <dbReference type="Proteomes" id="UP000188145"/>
    </source>
</evidence>
<dbReference type="STRING" id="1332264.BW730_11395"/>
<accession>A0A1Q2CPG4</accession>
<dbReference type="GO" id="GO:0005975">
    <property type="term" value="P:carbohydrate metabolic process"/>
    <property type="evidence" value="ECO:0007669"/>
    <property type="project" value="InterPro"/>
</dbReference>
<proteinExistence type="predicted"/>
<dbReference type="EMBL" id="CP019606">
    <property type="protein sequence ID" value="AQP48002.1"/>
    <property type="molecule type" value="Genomic_DNA"/>
</dbReference>
<dbReference type="SUPFAM" id="SSF48208">
    <property type="entry name" value="Six-hairpin glycosidases"/>
    <property type="match status" value="1"/>
</dbReference>
<sequence>MRLPTVDDFTSATVTDTYDDMISPPGLTNHWAVAQVDHDVVAVRSLNVPPISQGDSVSARLYLDGALAQASGQGVDVAWRPDRVTRSTAVNGWRVETVTVCPPGQPAVLVRIDVTNDGPDRELRLGLWIDSTVTRSGKPWLRAEPPQAPNRLEADGARRWGIPDGDDAVSLQGLLGSPDGLVTDGGRVIEVAVDLASGQHATYWYAHAIAGDRDAALAAWDAIEADPEGAVEAARETWNHELAAMFTPDNEIFEGHLPALETDNDALRELYWWGAMGTLWFRRTNPASVLGTVYDTLMPRYWQTTTFIWDYSLSSWVHAQLEPDVMRRQILHWVGLDINSHFGTEWVTGHPVGYWYSVNQYALVRLTADYVRFTGDVDFLDVEVEGPDGSTRSMIDHVRDWSLAWQDKRNPSGLADYGGIDNLLECVSTYVHEVASLQAANVWSMRTAAELSRLRGETAEAERLEAEAEALLPKVLELYRPGDGFFDARYPDGTRHATRHCYDFATVGTTIAADLPEEQRAEMVRFFEAELRSPSWMRALSPKDGDAGFSVRPDHQWNGAYPAWPADAGRASIALGGRAGVMEWVEGLRRTTRQGPPGQAHFVEEAAPTVDGGARKAPGQYPYLIDWACSSAGSWCEFIVGGVLGVEVGIDGAVTAEWPSDVAGSLTISTASGDTVLSSPPA</sequence>
<dbReference type="OrthoDB" id="5165349at2"/>
<dbReference type="InterPro" id="IPR008928">
    <property type="entry name" value="6-hairpin_glycosidase_sf"/>
</dbReference>
<protein>
    <recommendedName>
        <fullName evidence="3">Alpha-L-rhamnosidase six-hairpin glycosidase domain-containing protein</fullName>
    </recommendedName>
</protein>
<dbReference type="AlphaFoldDB" id="A0A1Q2CPG4"/>
<reference evidence="2" key="1">
    <citation type="submission" date="2017-02" db="EMBL/GenBank/DDBJ databases">
        <title>Tessaracoccus aquaemaris sp. nov., isolated from the intestine of a Korean rockfish, Sebastes schlegelii, in a marine aquaculture pond.</title>
        <authorList>
            <person name="Tak E.J."/>
            <person name="Bae J.-W."/>
        </authorList>
    </citation>
    <scope>NUCLEOTIDE SEQUENCE [LARGE SCALE GENOMIC DNA]</scope>
    <source>
        <strain evidence="2">NSG39</strain>
    </source>
</reference>
<name>A0A1Q2CPG4_9ACTN</name>
<dbReference type="InterPro" id="IPR012341">
    <property type="entry name" value="6hp_glycosidase-like_sf"/>
</dbReference>
<gene>
    <name evidence="1" type="ORF">BW730_11395</name>
</gene>
<evidence type="ECO:0008006" key="3">
    <source>
        <dbReference type="Google" id="ProtNLM"/>
    </source>
</evidence>
<organism evidence="1 2">
    <name type="scientific">Tessaracoccus aquimaris</name>
    <dbReference type="NCBI Taxonomy" id="1332264"/>
    <lineage>
        <taxon>Bacteria</taxon>
        <taxon>Bacillati</taxon>
        <taxon>Actinomycetota</taxon>
        <taxon>Actinomycetes</taxon>
        <taxon>Propionibacteriales</taxon>
        <taxon>Propionibacteriaceae</taxon>
        <taxon>Tessaracoccus</taxon>
    </lineage>
</organism>
<dbReference type="RefSeq" id="WP_077686334.1">
    <property type="nucleotide sequence ID" value="NZ_CP019606.1"/>
</dbReference>